<feature type="binding site" evidence="3">
    <location>
        <position position="92"/>
    </location>
    <ligand>
        <name>Zn(2+)</name>
        <dbReference type="ChEBI" id="CHEBI:29105"/>
        <label>1</label>
    </ligand>
</feature>
<dbReference type="GO" id="GO:0046872">
    <property type="term" value="F:metal ion binding"/>
    <property type="evidence" value="ECO:0007669"/>
    <property type="project" value="UniProtKB-KW"/>
</dbReference>
<keyword evidence="3" id="KW-0479">Metal-binding</keyword>
<dbReference type="InterPro" id="IPR036264">
    <property type="entry name" value="Bact_exopeptidase_dim_dom"/>
</dbReference>
<sequence length="419" mass="43849">MPDRIPDDLIALIDRFARIGATPGGGVRRLTGSAEDGAARALFADLAQARGARVAVDPVGNMFATFLTAPDATTTVLCGSHLDSQPTGGRFDGALGVLAALDGAAALFAQGIDAEHNLTVVNWTNEEGARFQPSLTGSSVFCGKYSADFALGLTDRAGVTMGDALGQIGWLGTGTPGLTPVHHLELHVEQGSVLEDSGVQIGAVTASWGVRKLTLAFTGAPSHTGPTAMHKRRDALRAAALAITRFHDRMQGETAQLHWSAARIVAEPDSPNVVAARVTVWFEIRNPDQQICTEVGDRFLRAIAADIDALGCGIEVVTDEARPGTALDPAGVRLTLEVCETLGLRATEMRTITGHDALALAAVMPSTLVFVPSVGGLSHCEDELTLPDDLRNGGAVIRETLRRLACPAEDAARARTDSG</sequence>
<keyword evidence="2 4" id="KW-0378">Hydrolase</keyword>
<dbReference type="RefSeq" id="WP_009504127.1">
    <property type="nucleotide sequence ID" value="NZ_LIGK01000008.1"/>
</dbReference>
<accession>A0A327YHP0</accession>
<dbReference type="Gene3D" id="3.30.70.360">
    <property type="match status" value="1"/>
</dbReference>
<proteinExistence type="inferred from homology"/>
<dbReference type="InterPro" id="IPR010158">
    <property type="entry name" value="Amidase_Cbmase"/>
</dbReference>
<feature type="binding site" evidence="3">
    <location>
        <position position="127"/>
    </location>
    <ligand>
        <name>Zn(2+)</name>
        <dbReference type="ChEBI" id="CHEBI:29105"/>
        <label>2</label>
    </ligand>
</feature>
<gene>
    <name evidence="4" type="ORF">ATI53_100898</name>
</gene>
<dbReference type="SUPFAM" id="SSF53187">
    <property type="entry name" value="Zn-dependent exopeptidases"/>
    <property type="match status" value="1"/>
</dbReference>
<reference evidence="4 5" key="1">
    <citation type="submission" date="2018-06" db="EMBL/GenBank/DDBJ databases">
        <title>Genomic Encyclopedia of Archaeal and Bacterial Type Strains, Phase II (KMG-II): from individual species to whole genera.</title>
        <authorList>
            <person name="Goeker M."/>
        </authorList>
    </citation>
    <scope>NUCLEOTIDE SEQUENCE [LARGE SCALE GENOMIC DNA]</scope>
    <source>
        <strain evidence="4 5">DSM 22011</strain>
    </source>
</reference>
<comment type="similarity">
    <text evidence="1">Belongs to the peptidase M20 family.</text>
</comment>
<feature type="binding site" evidence="3">
    <location>
        <position position="379"/>
    </location>
    <ligand>
        <name>Zn(2+)</name>
        <dbReference type="ChEBI" id="CHEBI:29105"/>
        <label>2</label>
    </ligand>
</feature>
<comment type="caution">
    <text evidence="4">The sequence shown here is derived from an EMBL/GenBank/DDBJ whole genome shotgun (WGS) entry which is preliminary data.</text>
</comment>
<evidence type="ECO:0000256" key="1">
    <source>
        <dbReference type="ARBA" id="ARBA00006153"/>
    </source>
</evidence>
<dbReference type="PANTHER" id="PTHR32494:SF5">
    <property type="entry name" value="ALLANTOATE AMIDOHYDROLASE"/>
    <property type="match status" value="1"/>
</dbReference>
<name>A0A327YHP0_9RHOB</name>
<dbReference type="AlphaFoldDB" id="A0A327YHP0"/>
<keyword evidence="5" id="KW-1185">Reference proteome</keyword>
<dbReference type="PIRSF" id="PIRSF001235">
    <property type="entry name" value="Amidase_carbamoylase"/>
    <property type="match status" value="1"/>
</dbReference>
<evidence type="ECO:0000256" key="2">
    <source>
        <dbReference type="ARBA" id="ARBA00022801"/>
    </source>
</evidence>
<dbReference type="GO" id="GO:0016813">
    <property type="term" value="F:hydrolase activity, acting on carbon-nitrogen (but not peptide) bonds, in linear amidines"/>
    <property type="evidence" value="ECO:0007669"/>
    <property type="project" value="InterPro"/>
</dbReference>
<dbReference type="InterPro" id="IPR002933">
    <property type="entry name" value="Peptidase_M20"/>
</dbReference>
<feature type="binding site" evidence="3">
    <location>
        <position position="81"/>
    </location>
    <ligand>
        <name>Zn(2+)</name>
        <dbReference type="ChEBI" id="CHEBI:29105"/>
        <label>1</label>
    </ligand>
</feature>
<dbReference type="SUPFAM" id="SSF55031">
    <property type="entry name" value="Bacterial exopeptidase dimerisation domain"/>
    <property type="match status" value="1"/>
</dbReference>
<evidence type="ECO:0000256" key="3">
    <source>
        <dbReference type="PIRSR" id="PIRSR001235-1"/>
    </source>
</evidence>
<evidence type="ECO:0000313" key="4">
    <source>
        <dbReference type="EMBL" id="RAK19716.1"/>
    </source>
</evidence>
<comment type="cofactor">
    <cofactor evidence="3">
        <name>Zn(2+)</name>
        <dbReference type="ChEBI" id="CHEBI:29105"/>
    </cofactor>
    <text evidence="3">Binds 2 Zn(2+) ions per subunit.</text>
</comment>
<dbReference type="Pfam" id="PF01546">
    <property type="entry name" value="Peptidase_M20"/>
    <property type="match status" value="1"/>
</dbReference>
<dbReference type="EMBL" id="QLMG01000008">
    <property type="protein sequence ID" value="RAK19716.1"/>
    <property type="molecule type" value="Genomic_DNA"/>
</dbReference>
<evidence type="ECO:0000313" key="5">
    <source>
        <dbReference type="Proteomes" id="UP000249165"/>
    </source>
</evidence>
<feature type="binding site" evidence="3">
    <location>
        <position position="187"/>
    </location>
    <ligand>
        <name>Zn(2+)</name>
        <dbReference type="ChEBI" id="CHEBI:29105"/>
        <label>1</label>
    </ligand>
</feature>
<protein>
    <submittedName>
        <fullName evidence="4">N-carbamoyl-L-amino-acid hydrolase</fullName>
    </submittedName>
</protein>
<dbReference type="Gene3D" id="3.40.630.10">
    <property type="entry name" value="Zn peptidases"/>
    <property type="match status" value="1"/>
</dbReference>
<dbReference type="PANTHER" id="PTHR32494">
    <property type="entry name" value="ALLANTOATE DEIMINASE-RELATED"/>
    <property type="match status" value="1"/>
</dbReference>
<organism evidence="4 5">
    <name type="scientific">Salipiger aestuarii</name>
    <dbReference type="NCBI Taxonomy" id="568098"/>
    <lineage>
        <taxon>Bacteria</taxon>
        <taxon>Pseudomonadati</taxon>
        <taxon>Pseudomonadota</taxon>
        <taxon>Alphaproteobacteria</taxon>
        <taxon>Rhodobacterales</taxon>
        <taxon>Roseobacteraceae</taxon>
        <taxon>Salipiger</taxon>
    </lineage>
</organism>
<feature type="binding site" evidence="3">
    <location>
        <position position="92"/>
    </location>
    <ligand>
        <name>Zn(2+)</name>
        <dbReference type="ChEBI" id="CHEBI:29105"/>
        <label>2</label>
    </ligand>
</feature>
<dbReference type="NCBIfam" id="NF006772">
    <property type="entry name" value="PRK09290.2-1"/>
    <property type="match status" value="1"/>
</dbReference>
<dbReference type="NCBIfam" id="TIGR01879">
    <property type="entry name" value="hydantase"/>
    <property type="match status" value="1"/>
</dbReference>
<dbReference type="Proteomes" id="UP000249165">
    <property type="component" value="Unassembled WGS sequence"/>
</dbReference>
<keyword evidence="3" id="KW-0862">Zinc</keyword>